<comment type="caution">
    <text evidence="2">The sequence shown here is derived from an EMBL/GenBank/DDBJ whole genome shotgun (WGS) entry which is preliminary data.</text>
</comment>
<protein>
    <submittedName>
        <fullName evidence="2">Uncharacterized protein</fullName>
    </submittedName>
</protein>
<evidence type="ECO:0000313" key="2">
    <source>
        <dbReference type="EMBL" id="KAK4542947.1"/>
    </source>
</evidence>
<dbReference type="Proteomes" id="UP001324427">
    <property type="component" value="Unassembled WGS sequence"/>
</dbReference>
<feature type="compositionally biased region" description="Polar residues" evidence="1">
    <location>
        <begin position="748"/>
        <end position="760"/>
    </location>
</feature>
<evidence type="ECO:0000313" key="3">
    <source>
        <dbReference type="Proteomes" id="UP001324427"/>
    </source>
</evidence>
<dbReference type="EMBL" id="JAVFHQ010000036">
    <property type="protein sequence ID" value="KAK4542947.1"/>
    <property type="molecule type" value="Genomic_DNA"/>
</dbReference>
<evidence type="ECO:0000256" key="1">
    <source>
        <dbReference type="SAM" id="MobiDB-lite"/>
    </source>
</evidence>
<accession>A0AAV9JCR3</accession>
<keyword evidence="3" id="KW-1185">Reference proteome</keyword>
<sequence length="908" mass="101661">MSLAGGDVVDGVRLALRLHEDGFFHENAGDVRYKGVQADILNFRHLLETLDDALRDAQRRYVRSERAVRVHAYEPLSEEFENERRRFVGNFVETLKACDALRQENNHSQLRYNNAGDDREHAWRQDRCVDDIRARLQCHSEKIRFVLDRLSITLLTDEDAYVDNFHAVSGHRPNNILPELDRLRSTLFRHLAGHGVVPTSSAEDAHQVSDRVAQKCQRYLFLDAPPGIQSGVPLILGFDALLSHLRRSTGSSGQSPETYLSFLKTWWLLACLIAGRDYDAASPGFYFKRAINLVSQAVTTRAQVPISYSESTLLNLADVNFLIWPPSDPPAIQQNQPDPLMMRANEEKVVSIGLGPEGRAGGDSVTVFKSSEERFRVILETTLPSRPNEKILIPQPVYICEDSLIPRYALPTIINPVFEMAIFSRNEETLYTFSSFQDLCRFQTALTGYDVSYDQPGIRCQFSDNVSFLDCNGRIQLWQEPIVPGNPTKPERAQGDSFLPVTDDTLSGHGSLAGSIVTANTIHSTTGGWEAEKIKLPVLTIFTEVSDRKNKRFAIISIELEPGVYIDPKECKCCRDYDTCSKLVLTKGRKADFVVRALFSDKNSVGQSDFDLLPFRIPRHPSFQKLMTRRTEYLVLKFGSLLEKRRFDEELRLRFRVRDKQMQNQSDFARRIRSLQTQLPHRQPSFSPGRAPVPMGPPYNHSFTPLPSVHSLPPRLDMPYSNPSLGYNVSATSFNNGSEGKTEAGFTAMSTSSRSNSIATVTDPRVPELEATEISHPRTASQASPSNAPPPLHASDPSISSAPRREGGERESSSIERDIKARVASIRSSEAPEAYVQRVPSTRSSGAPELYIPNPAFVGCTPWEGKDPDTTSRAASVATVRPKFQSEVTTALPKVGGRRKGFLQTFKF</sequence>
<dbReference type="AlphaFoldDB" id="A0AAV9JCR3"/>
<reference evidence="2 3" key="1">
    <citation type="submission" date="2021-11" db="EMBL/GenBank/DDBJ databases">
        <title>Black yeast isolated from Biological Soil Crust.</title>
        <authorList>
            <person name="Kurbessoian T."/>
        </authorList>
    </citation>
    <scope>NUCLEOTIDE SEQUENCE [LARGE SCALE GENOMIC DNA]</scope>
    <source>
        <strain evidence="2 3">CCFEE 5522</strain>
    </source>
</reference>
<name>A0AAV9JCR3_9PEZI</name>
<organism evidence="2 3">
    <name type="scientific">Oleoguttula mirabilis</name>
    <dbReference type="NCBI Taxonomy" id="1507867"/>
    <lineage>
        <taxon>Eukaryota</taxon>
        <taxon>Fungi</taxon>
        <taxon>Dikarya</taxon>
        <taxon>Ascomycota</taxon>
        <taxon>Pezizomycotina</taxon>
        <taxon>Dothideomycetes</taxon>
        <taxon>Dothideomycetidae</taxon>
        <taxon>Mycosphaerellales</taxon>
        <taxon>Teratosphaeriaceae</taxon>
        <taxon>Oleoguttula</taxon>
    </lineage>
</organism>
<feature type="region of interest" description="Disordered" evidence="1">
    <location>
        <begin position="737"/>
        <end position="818"/>
    </location>
</feature>
<gene>
    <name evidence="2" type="ORF">LTR36_005945</name>
</gene>
<proteinExistence type="predicted"/>
<feature type="compositionally biased region" description="Basic and acidic residues" evidence="1">
    <location>
        <begin position="765"/>
        <end position="776"/>
    </location>
</feature>
<feature type="compositionally biased region" description="Basic and acidic residues" evidence="1">
    <location>
        <begin position="803"/>
        <end position="818"/>
    </location>
</feature>